<feature type="signal peptide" evidence="3">
    <location>
        <begin position="1"/>
        <end position="21"/>
    </location>
</feature>
<evidence type="ECO:0000313" key="5">
    <source>
        <dbReference type="EMBL" id="CAL4801180.1"/>
    </source>
</evidence>
<dbReference type="AlphaFoldDB" id="A0A9P1DPL6"/>
<comment type="caution">
    <text evidence="4">The sequence shown here is derived from an EMBL/GenBank/DDBJ whole genome shotgun (WGS) entry which is preliminary data.</text>
</comment>
<reference evidence="5 6" key="2">
    <citation type="submission" date="2024-05" db="EMBL/GenBank/DDBJ databases">
        <authorList>
            <person name="Chen Y."/>
            <person name="Shah S."/>
            <person name="Dougan E. K."/>
            <person name="Thang M."/>
            <person name="Chan C."/>
        </authorList>
    </citation>
    <scope>NUCLEOTIDE SEQUENCE [LARGE SCALE GENOMIC DNA]</scope>
</reference>
<evidence type="ECO:0000256" key="2">
    <source>
        <dbReference type="SAM" id="MobiDB-lite"/>
    </source>
</evidence>
<dbReference type="EMBL" id="CAMXCT010006068">
    <property type="protein sequence ID" value="CAI4013868.1"/>
    <property type="molecule type" value="Genomic_DNA"/>
</dbReference>
<gene>
    <name evidence="4" type="ORF">C1SCF055_LOCUS38809</name>
</gene>
<sequence>MCRPPVLKWLVLHTLLMPILAMRVRVHRNPVTRVTDLLERLKDKVEKQGADEAKLWEKMQCNCKKTTTNLQKNIEQEETRLPMLRSDHSALGAQKARLVAEKERAVADRTDAQTALSSAEELRQKEATDYTKLKEETQKNLAAIGKAIAAIEKGLSGSFLQTDEAEELRQVVSTANLRLSDRDALAALLAGEMPQSSSIVGVLQSMRDSMEEDQSSAESREAGAKSAFDGMATAKRSQISTLASEIEVKTSRIGELSVDMVNKQQAMDSSAKKLQDDSKLLADTKETCDQQEEDWQARSQSRADEMHAIQETLSLLGDEQAREIFRKAMPSSTPSFLQVSESEAGEPQLALLASAMRSGNIDFKKIQDKITEMIHMLKQEQMGADRKFKWCKAELRSSKETAETLEQSGEDLTKIMEEVKADQLQAQQDVAALTKNIQELDQQMDDGLKQRQSENVEYKEAFATDQRAIDLLQRGKERLASFYVSEKPKKSLLAQHRLLRARAQGISGLQVASESSSVLPEGFGAYQKQPGDAVLGMLDKIVVDINKDMKALEKQEKDAQLAYEKGTKDAQKAREEATRSLAEKSGVKAGLEKRFQGLQVKQTSNAEGKENAEKYLKALKEECYDRVKNYQASKASNLARQNRLDSAKTLLAPS</sequence>
<feature type="coiled-coil region" evidence="1">
    <location>
        <begin position="402"/>
        <end position="450"/>
    </location>
</feature>
<keyword evidence="6" id="KW-1185">Reference proteome</keyword>
<accession>A0A9P1DPL6</accession>
<evidence type="ECO:0000256" key="3">
    <source>
        <dbReference type="SAM" id="SignalP"/>
    </source>
</evidence>
<evidence type="ECO:0000313" key="4">
    <source>
        <dbReference type="EMBL" id="CAI4013868.1"/>
    </source>
</evidence>
<keyword evidence="1" id="KW-0175">Coiled coil</keyword>
<dbReference type="Proteomes" id="UP001152797">
    <property type="component" value="Unassembled WGS sequence"/>
</dbReference>
<proteinExistence type="predicted"/>
<reference evidence="4" key="1">
    <citation type="submission" date="2022-10" db="EMBL/GenBank/DDBJ databases">
        <authorList>
            <person name="Chen Y."/>
            <person name="Dougan E. K."/>
            <person name="Chan C."/>
            <person name="Rhodes N."/>
            <person name="Thang M."/>
        </authorList>
    </citation>
    <scope>NUCLEOTIDE SEQUENCE</scope>
</reference>
<name>A0A9P1DPL6_9DINO</name>
<keyword evidence="3" id="KW-0732">Signal</keyword>
<protein>
    <submittedName>
        <fullName evidence="5">BTB and MATH domain-containing protein 40</fullName>
    </submittedName>
</protein>
<dbReference type="EMBL" id="CAMXCT020006068">
    <property type="protein sequence ID" value="CAL1167243.1"/>
    <property type="molecule type" value="Genomic_DNA"/>
</dbReference>
<evidence type="ECO:0000256" key="1">
    <source>
        <dbReference type="SAM" id="Coils"/>
    </source>
</evidence>
<feature type="chain" id="PRO_5043271555" evidence="3">
    <location>
        <begin position="22"/>
        <end position="654"/>
    </location>
</feature>
<dbReference type="OrthoDB" id="426142at2759"/>
<evidence type="ECO:0000313" key="6">
    <source>
        <dbReference type="Proteomes" id="UP001152797"/>
    </source>
</evidence>
<dbReference type="EMBL" id="CAMXCT030006068">
    <property type="protein sequence ID" value="CAL4801180.1"/>
    <property type="molecule type" value="Genomic_DNA"/>
</dbReference>
<feature type="region of interest" description="Disordered" evidence="2">
    <location>
        <begin position="565"/>
        <end position="587"/>
    </location>
</feature>
<organism evidence="4">
    <name type="scientific">Cladocopium goreaui</name>
    <dbReference type="NCBI Taxonomy" id="2562237"/>
    <lineage>
        <taxon>Eukaryota</taxon>
        <taxon>Sar</taxon>
        <taxon>Alveolata</taxon>
        <taxon>Dinophyceae</taxon>
        <taxon>Suessiales</taxon>
        <taxon>Symbiodiniaceae</taxon>
        <taxon>Cladocopium</taxon>
    </lineage>
</organism>